<feature type="compositionally biased region" description="Basic residues" evidence="1">
    <location>
        <begin position="473"/>
        <end position="488"/>
    </location>
</feature>
<dbReference type="Proteomes" id="UP000008311">
    <property type="component" value="Unassembled WGS sequence"/>
</dbReference>
<feature type="region of interest" description="Disordered" evidence="1">
    <location>
        <begin position="559"/>
        <end position="623"/>
    </location>
</feature>
<evidence type="ECO:0000313" key="2">
    <source>
        <dbReference type="EMBL" id="EEF26903.1"/>
    </source>
</evidence>
<accession>B9TB61</accession>
<feature type="region of interest" description="Disordered" evidence="1">
    <location>
        <begin position="311"/>
        <end position="340"/>
    </location>
</feature>
<sequence>MQAADEQHNDQQRELAVLRVEKSVRAVFQAAQFHVALAEQAAYQRAGQQRGHGDPVAEDLHQHRQQADRHDGQRGVVAPQLGLGAAQDDLEARVNTPYRQRHQKQQHECGHFHNLSESEILKTDAHEQTVIRRAAAEPGPDGGVAAGRHPGKRLPPAASGAAGHRRCGARAGAEPEPAARHRRRGADAAAARHRRGGAARIEAGRFAHQPAHLFVVALFVWHRPVAAGGGHAQGKPHPRPAARVAGGGPELVSGPAPPGVHACGAEGRAWRGGVVGGGHRRAQGAQAVAAAFVGGAHARLQLAAGQQRLAGALAPGRQRQGAGEQRHSHRADRAGLDLGRPCAPAAHLSGPAEERGRRAPVRVLHHGADGHRRPAWQDAAGGRAGAVLAHLAVAKRRVHPDAERDAAVFVHRAGIEFRRAHRGARPAWRCGAHGGQPAAGGGAAAGERRGVGRRAPRVVAGGCAGQPGVGRGAGRRRSGARGGGRHPRPGAAAIGAIPRAAQGAGAADDAVCRHRLGTRRRGARQRAVAQDARLQAVDDRARALVHAAGADARRFLRGPLQQSRLAGDAGRRQRLPAPVDRPRHHGAAGRRRRHAGRRPSVHRPPEPDHAPQGAPVPERRAVF</sequence>
<gene>
    <name evidence="2" type="ORF">RCOM_0164710</name>
</gene>
<evidence type="ECO:0000313" key="3">
    <source>
        <dbReference type="Proteomes" id="UP000008311"/>
    </source>
</evidence>
<proteinExistence type="predicted"/>
<evidence type="ECO:0000256" key="1">
    <source>
        <dbReference type="SAM" id="MobiDB-lite"/>
    </source>
</evidence>
<keyword evidence="3" id="KW-1185">Reference proteome</keyword>
<organism evidence="2 3">
    <name type="scientific">Ricinus communis</name>
    <name type="common">Castor bean</name>
    <dbReference type="NCBI Taxonomy" id="3988"/>
    <lineage>
        <taxon>Eukaryota</taxon>
        <taxon>Viridiplantae</taxon>
        <taxon>Streptophyta</taxon>
        <taxon>Embryophyta</taxon>
        <taxon>Tracheophyta</taxon>
        <taxon>Spermatophyta</taxon>
        <taxon>Magnoliopsida</taxon>
        <taxon>eudicotyledons</taxon>
        <taxon>Gunneridae</taxon>
        <taxon>Pentapetalae</taxon>
        <taxon>rosids</taxon>
        <taxon>fabids</taxon>
        <taxon>Malpighiales</taxon>
        <taxon>Euphorbiaceae</taxon>
        <taxon>Acalyphoideae</taxon>
        <taxon>Acalypheae</taxon>
        <taxon>Ricinus</taxon>
    </lineage>
</organism>
<protein>
    <submittedName>
        <fullName evidence="2">Uncharacterized protein</fullName>
    </submittedName>
</protein>
<feature type="region of interest" description="Disordered" evidence="1">
    <location>
        <begin position="134"/>
        <end position="190"/>
    </location>
</feature>
<dbReference type="InParanoid" id="B9TB61"/>
<feature type="region of interest" description="Disordered" evidence="1">
    <location>
        <begin position="458"/>
        <end position="491"/>
    </location>
</feature>
<feature type="compositionally biased region" description="Basic residues" evidence="1">
    <location>
        <begin position="582"/>
        <end position="601"/>
    </location>
</feature>
<name>B9TB61_RICCO</name>
<reference evidence="3" key="1">
    <citation type="journal article" date="2010" name="Nat. Biotechnol.">
        <title>Draft genome sequence of the oilseed species Ricinus communis.</title>
        <authorList>
            <person name="Chan A.P."/>
            <person name="Crabtree J."/>
            <person name="Zhao Q."/>
            <person name="Lorenzi H."/>
            <person name="Orvis J."/>
            <person name="Puiu D."/>
            <person name="Melake-Berhan A."/>
            <person name="Jones K.M."/>
            <person name="Redman J."/>
            <person name="Chen G."/>
            <person name="Cahoon E.B."/>
            <person name="Gedil M."/>
            <person name="Stanke M."/>
            <person name="Haas B.J."/>
            <person name="Wortman J.R."/>
            <person name="Fraser-Liggett C.M."/>
            <person name="Ravel J."/>
            <person name="Rabinowicz P.D."/>
        </authorList>
    </citation>
    <scope>NUCLEOTIDE SEQUENCE [LARGE SCALE GENOMIC DNA]</scope>
    <source>
        <strain evidence="3">cv. Hale</strain>
    </source>
</reference>
<feature type="compositionally biased region" description="Gly residues" evidence="1">
    <location>
        <begin position="462"/>
        <end position="472"/>
    </location>
</feature>
<dbReference type="AlphaFoldDB" id="B9TB61"/>
<dbReference type="EMBL" id="EQ976222">
    <property type="protein sequence ID" value="EEF26903.1"/>
    <property type="molecule type" value="Genomic_DNA"/>
</dbReference>
<feature type="region of interest" description="Disordered" evidence="1">
    <location>
        <begin position="228"/>
        <end position="253"/>
    </location>
</feature>